<dbReference type="GO" id="GO:0008654">
    <property type="term" value="P:phospholipid biosynthetic process"/>
    <property type="evidence" value="ECO:0007669"/>
    <property type="project" value="InterPro"/>
</dbReference>
<evidence type="ECO:0000256" key="2">
    <source>
        <dbReference type="ARBA" id="ARBA00023145"/>
    </source>
</evidence>
<keyword evidence="4" id="KW-0670">Pyruvate</keyword>
<comment type="caution">
    <text evidence="6">The sequence shown here is derived from an EMBL/GenBank/DDBJ whole genome shotgun (WGS) entry which is preliminary data.</text>
</comment>
<dbReference type="AlphaFoldDB" id="A0A3A8K282"/>
<accession>A0A3A8K282</accession>
<evidence type="ECO:0008006" key="8">
    <source>
        <dbReference type="Google" id="ProtNLM"/>
    </source>
</evidence>
<dbReference type="GO" id="GO:0004609">
    <property type="term" value="F:phosphatidylserine decarboxylase activity"/>
    <property type="evidence" value="ECO:0007669"/>
    <property type="project" value="InterPro"/>
</dbReference>
<dbReference type="Pfam" id="PF02666">
    <property type="entry name" value="PS_Dcarbxylase"/>
    <property type="match status" value="1"/>
</dbReference>
<dbReference type="InterPro" id="IPR003817">
    <property type="entry name" value="PS_Dcarbxylase"/>
</dbReference>
<keyword evidence="7" id="KW-1185">Reference proteome</keyword>
<dbReference type="Proteomes" id="UP000268313">
    <property type="component" value="Unassembled WGS sequence"/>
</dbReference>
<evidence type="ECO:0000256" key="1">
    <source>
        <dbReference type="ARBA" id="ARBA00022793"/>
    </source>
</evidence>
<evidence type="ECO:0000256" key="5">
    <source>
        <dbReference type="SAM" id="MobiDB-lite"/>
    </source>
</evidence>
<sequence>MPGNGITGAGPGPPRRRRSGPPCLQHPHDGARADTDRRVPLPRRVLDTPAGLVAVLSIGMAQISPVVMTAEAGKKLHKGEAFAYLQFGGSDIVVLFKAACSVGLMAQPNVHDNQGSWLGQVFP</sequence>
<evidence type="ECO:0000313" key="7">
    <source>
        <dbReference type="Proteomes" id="UP000268313"/>
    </source>
</evidence>
<keyword evidence="2" id="KW-0865">Zymogen</keyword>
<evidence type="ECO:0000256" key="3">
    <source>
        <dbReference type="ARBA" id="ARBA00023239"/>
    </source>
</evidence>
<evidence type="ECO:0000313" key="6">
    <source>
        <dbReference type="EMBL" id="RKG95833.1"/>
    </source>
</evidence>
<name>A0A3A8K282_9BACT</name>
<reference evidence="7" key="1">
    <citation type="submission" date="2018-09" db="EMBL/GenBank/DDBJ databases">
        <authorList>
            <person name="Livingstone P.G."/>
            <person name="Whitworth D.E."/>
        </authorList>
    </citation>
    <scope>NUCLEOTIDE SEQUENCE [LARGE SCALE GENOMIC DNA]</scope>
    <source>
        <strain evidence="7">CA043D</strain>
    </source>
</reference>
<dbReference type="OrthoDB" id="9802030at2"/>
<dbReference type="EMBL" id="RAWE01000240">
    <property type="protein sequence ID" value="RKG95833.1"/>
    <property type="molecule type" value="Genomic_DNA"/>
</dbReference>
<keyword evidence="1" id="KW-0210">Decarboxylase</keyword>
<protein>
    <recommendedName>
        <fullName evidence="8">Phosphatidylserine decarboxylase</fullName>
    </recommendedName>
</protein>
<gene>
    <name evidence="6" type="ORF">D7X32_37855</name>
</gene>
<feature type="region of interest" description="Disordered" evidence="5">
    <location>
        <begin position="1"/>
        <end position="39"/>
    </location>
</feature>
<proteinExistence type="predicted"/>
<organism evidence="6 7">
    <name type="scientific">Corallococcus carmarthensis</name>
    <dbReference type="NCBI Taxonomy" id="2316728"/>
    <lineage>
        <taxon>Bacteria</taxon>
        <taxon>Pseudomonadati</taxon>
        <taxon>Myxococcota</taxon>
        <taxon>Myxococcia</taxon>
        <taxon>Myxococcales</taxon>
        <taxon>Cystobacterineae</taxon>
        <taxon>Myxococcaceae</taxon>
        <taxon>Corallococcus</taxon>
    </lineage>
</organism>
<evidence type="ECO:0000256" key="4">
    <source>
        <dbReference type="ARBA" id="ARBA00023317"/>
    </source>
</evidence>
<feature type="compositionally biased region" description="Gly residues" evidence="5">
    <location>
        <begin position="1"/>
        <end position="10"/>
    </location>
</feature>
<feature type="compositionally biased region" description="Basic and acidic residues" evidence="5">
    <location>
        <begin position="26"/>
        <end position="39"/>
    </location>
</feature>
<keyword evidence="3" id="KW-0456">Lyase</keyword>